<gene>
    <name evidence="1" type="ORF">EBQ25_06490</name>
</gene>
<evidence type="ECO:0000313" key="1">
    <source>
        <dbReference type="EMBL" id="RMW99713.1"/>
    </source>
</evidence>
<dbReference type="Proteomes" id="UP000267035">
    <property type="component" value="Unassembled WGS sequence"/>
</dbReference>
<evidence type="ECO:0000313" key="2">
    <source>
        <dbReference type="Proteomes" id="UP000267035"/>
    </source>
</evidence>
<protein>
    <submittedName>
        <fullName evidence="1">Uncharacterized protein</fullName>
    </submittedName>
</protein>
<organism evidence="1 2">
    <name type="scientific">Allofranklinella schreckenbergeri</name>
    <dbReference type="NCBI Taxonomy" id="1076744"/>
    <lineage>
        <taxon>Bacteria</taxon>
        <taxon>Pseudomonadati</taxon>
        <taxon>Pseudomonadota</taxon>
        <taxon>Betaproteobacteria</taxon>
        <taxon>Burkholderiales</taxon>
        <taxon>Comamonadaceae</taxon>
        <taxon>Allofranklinella</taxon>
    </lineage>
</organism>
<keyword evidence="2" id="KW-1185">Reference proteome</keyword>
<accession>A0A3M6Q961</accession>
<proteinExistence type="predicted"/>
<dbReference type="AlphaFoldDB" id="A0A3M6Q961"/>
<reference evidence="1 2" key="1">
    <citation type="submission" date="2018-10" db="EMBL/GenBank/DDBJ databases">
        <title>Comamonadaceae CDC group NO-1 genome sequencing and assembly.</title>
        <authorList>
            <person name="Bernier A.-M."/>
            <person name="Bernard K."/>
        </authorList>
    </citation>
    <scope>NUCLEOTIDE SEQUENCE [LARGE SCALE GENOMIC DNA]</scope>
    <source>
        <strain evidence="1 2">NML161473</strain>
    </source>
</reference>
<dbReference type="EMBL" id="RDQL01000007">
    <property type="protein sequence ID" value="RMW99713.1"/>
    <property type="molecule type" value="Genomic_DNA"/>
</dbReference>
<name>A0A3M6Q961_9BURK</name>
<sequence>MPQARSGGNCIELKKLRGPDGFRRVACAGVCAIADGKFGLFIHGEKLIYIYHAEMAIIYFL</sequence>
<comment type="caution">
    <text evidence="1">The sequence shown here is derived from an EMBL/GenBank/DDBJ whole genome shotgun (WGS) entry which is preliminary data.</text>
</comment>